<dbReference type="Gene3D" id="2.120.10.10">
    <property type="match status" value="1"/>
</dbReference>
<keyword evidence="2" id="KW-1185">Reference proteome</keyword>
<dbReference type="SUPFAM" id="SSF50939">
    <property type="entry name" value="Sialidases"/>
    <property type="match status" value="1"/>
</dbReference>
<dbReference type="Gene3D" id="2.60.40.10">
    <property type="entry name" value="Immunoglobulins"/>
    <property type="match status" value="2"/>
</dbReference>
<dbReference type="RefSeq" id="WP_107896641.1">
    <property type="nucleotide sequence ID" value="NZ_PYWM01000022.1"/>
</dbReference>
<protein>
    <submittedName>
        <fullName evidence="1">Exo-alpha-sialidase</fullName>
    </submittedName>
</protein>
<organism evidence="1 2">
    <name type="scientific">Lysinibacillus mangiferihumi</name>
    <dbReference type="NCBI Taxonomy" id="1130819"/>
    <lineage>
        <taxon>Bacteria</taxon>
        <taxon>Bacillati</taxon>
        <taxon>Bacillota</taxon>
        <taxon>Bacilli</taxon>
        <taxon>Bacillales</taxon>
        <taxon>Bacillaceae</taxon>
        <taxon>Lysinibacillus</taxon>
    </lineage>
</organism>
<name>A0A4U2Z1U1_9BACI</name>
<dbReference type="InterPro" id="IPR013783">
    <property type="entry name" value="Ig-like_fold"/>
</dbReference>
<dbReference type="EMBL" id="SZPU01000056">
    <property type="protein sequence ID" value="TKI66611.1"/>
    <property type="molecule type" value="Genomic_DNA"/>
</dbReference>
<dbReference type="InterPro" id="IPR036278">
    <property type="entry name" value="Sialidase_sf"/>
</dbReference>
<accession>A0A4U2Z1U1</accession>
<dbReference type="CDD" id="cd15482">
    <property type="entry name" value="Sialidase_non-viral"/>
    <property type="match status" value="1"/>
</dbReference>
<reference evidence="1 2" key="1">
    <citation type="submission" date="2019-04" db="EMBL/GenBank/DDBJ databases">
        <title>Lysinibacillus genome sequencing.</title>
        <authorList>
            <person name="Dunlap C."/>
        </authorList>
    </citation>
    <scope>NUCLEOTIDE SEQUENCE [LARGE SCALE GENOMIC DNA]</scope>
    <source>
        <strain evidence="1 2">CCTCC AB 2010389</strain>
    </source>
</reference>
<evidence type="ECO:0000313" key="1">
    <source>
        <dbReference type="EMBL" id="TKI66611.1"/>
    </source>
</evidence>
<comment type="caution">
    <text evidence="1">The sequence shown here is derived from an EMBL/GenBank/DDBJ whole genome shotgun (WGS) entry which is preliminary data.</text>
</comment>
<proteinExistence type="predicted"/>
<dbReference type="AlphaFoldDB" id="A0A4U2Z1U1"/>
<dbReference type="Proteomes" id="UP000308744">
    <property type="component" value="Unassembled WGS sequence"/>
</dbReference>
<gene>
    <name evidence="1" type="ORF">FC756_14365</name>
</gene>
<evidence type="ECO:0000313" key="2">
    <source>
        <dbReference type="Proteomes" id="UP000308744"/>
    </source>
</evidence>
<sequence length="844" mass="93086">MVKYYYDKFTVITNTSYLEPTWKYQSSAVRRFEGLYKNYTWDSISGTFSVNAERFESGHIITKGTIGYQLYDGILSRYELTDTDGYTNDENLKSEFYKKFPSEKTQQIAYSKGSLVQTNIAAEDGTYPANGRHTDGYWYVKGAVVPTAKMPKGTVTDVAHNLLGNGGRKTALMSNGWIVVVVMSKDYKYLYFYVDKRNGLGYEAFLSVHGKGQNYQDVSIVSVGTTLEILTGWNNTQVRQASVNVTNVPNMYTDIDSLFTTIIHNNLTRIGNVALTVDISTAYLYAAWSCTNGTYADTYNVYYTMTSNRGYTWSSPLSLDATSASGKHRQHPTIIVYKGVPLVIFRLYDGASFVIRAATIKDGSWTFVNIMNGGSIAQNTPSAVVDKNGVIHLVWVPTAFAVYYSKSTDGGLTWTIQTNLTNVTNTYTYSPSITVDKNNTVYVAWSQRTDTVYRDIVVRESNDGLWSTPKKIQPTISTNLDNPSTLYDPNFRVLFGKEAGSIGYPPVAYETSTVSVNFFGDITTNNNPTIAIISPTNNQTLYENDTLNISGNAYDSDKDQSVTAYYQINSEPRKVLATNLSQTQIALSKQLTFKGGKLYDGDTALTGTLADGVAHTLKVWAEDSEKASSAIIERTFYVVPNRAPLLSVDAVVPSGVVDADKFKISGTASDQDANSTVKVTRRINAGNAVEIYSGTGGAWEFELALSQLVVGQNTIVIEVIDNYGAKASKTITLNKKEVKTPILQSVARYKITPPAGSAKGVLLFIQRDEELDVKVELSMTLSGEQEQYETLTPVNTAPVQQGVVEDTFEHEGLEAKQNIILKITPSRTDLSFNHKIHLISGAVD</sequence>